<dbReference type="Gene3D" id="3.90.550.10">
    <property type="entry name" value="Spore Coat Polysaccharide Biosynthesis Protein SpsA, Chain A"/>
    <property type="match status" value="1"/>
</dbReference>
<dbReference type="KEGG" id="cgv:CGLAU_04275"/>
<dbReference type="RefSeq" id="WP_269768553.1">
    <property type="nucleotide sequence ID" value="NZ_CP019688.1"/>
</dbReference>
<reference evidence="2 3" key="1">
    <citation type="submission" date="2016-12" db="EMBL/GenBank/DDBJ databases">
        <authorList>
            <person name="Song W.-J."/>
            <person name="Kurnit D.M."/>
        </authorList>
    </citation>
    <scope>NUCLEOTIDE SEQUENCE [LARGE SCALE GENOMIC DNA]</scope>
    <source>
        <strain evidence="2 3">DSM 30827</strain>
    </source>
</reference>
<dbReference type="EMBL" id="CP019688">
    <property type="protein sequence ID" value="AQQ14829.1"/>
    <property type="molecule type" value="Genomic_DNA"/>
</dbReference>
<name>A0A1Q2HVF0_9CORY</name>
<accession>A0A1Q2HVF0</accession>
<dbReference type="Proteomes" id="UP000217209">
    <property type="component" value="Chromosome"/>
</dbReference>
<dbReference type="SUPFAM" id="SSF53448">
    <property type="entry name" value="Nucleotide-diphospho-sugar transferases"/>
    <property type="match status" value="1"/>
</dbReference>
<dbReference type="CDD" id="cd00761">
    <property type="entry name" value="Glyco_tranf_GTA_type"/>
    <property type="match status" value="1"/>
</dbReference>
<keyword evidence="2" id="KW-0808">Transferase</keyword>
<dbReference type="Pfam" id="PF00535">
    <property type="entry name" value="Glycos_transf_2"/>
    <property type="match status" value="1"/>
</dbReference>
<dbReference type="InterPro" id="IPR001173">
    <property type="entry name" value="Glyco_trans_2-like"/>
</dbReference>
<evidence type="ECO:0000313" key="3">
    <source>
        <dbReference type="Proteomes" id="UP000217209"/>
    </source>
</evidence>
<proteinExistence type="predicted"/>
<gene>
    <name evidence="2" type="ORF">CGLAU_04275</name>
</gene>
<dbReference type="InterPro" id="IPR029044">
    <property type="entry name" value="Nucleotide-diphossugar_trans"/>
</dbReference>
<feature type="domain" description="Glycosyltransferase 2-like" evidence="1">
    <location>
        <begin position="7"/>
        <end position="67"/>
    </location>
</feature>
<organism evidence="2 3">
    <name type="scientific">Corynebacterium glaucum</name>
    <dbReference type="NCBI Taxonomy" id="187491"/>
    <lineage>
        <taxon>Bacteria</taxon>
        <taxon>Bacillati</taxon>
        <taxon>Actinomycetota</taxon>
        <taxon>Actinomycetes</taxon>
        <taxon>Mycobacteriales</taxon>
        <taxon>Corynebacteriaceae</taxon>
        <taxon>Corynebacterium</taxon>
    </lineage>
</organism>
<dbReference type="GO" id="GO:0016740">
    <property type="term" value="F:transferase activity"/>
    <property type="evidence" value="ECO:0007669"/>
    <property type="project" value="UniProtKB-KW"/>
</dbReference>
<dbReference type="AlphaFoldDB" id="A0A1Q2HVF0"/>
<evidence type="ECO:0000313" key="2">
    <source>
        <dbReference type="EMBL" id="AQQ14829.1"/>
    </source>
</evidence>
<keyword evidence="3" id="KW-1185">Reference proteome</keyword>
<sequence length="93" mass="10110">MIPTVAVVVPCLNDAALLERCLHSFAAQSSLPEFVIVVDNGSTDNSAQVVATDFGAQVVREPRRVDYLHDCKNKGMLSGNVYCTTGPTWRLTQ</sequence>
<evidence type="ECO:0000259" key="1">
    <source>
        <dbReference type="Pfam" id="PF00535"/>
    </source>
</evidence>
<protein>
    <submittedName>
        <fullName evidence="2">Putative glycosyl transferase</fullName>
    </submittedName>
</protein>